<protein>
    <submittedName>
        <fullName evidence="1">Uncharacterized protein</fullName>
    </submittedName>
</protein>
<dbReference type="RefSeq" id="WP_086033283.1">
    <property type="nucleotide sequence ID" value="NZ_MDSU01000011.1"/>
</dbReference>
<dbReference type="STRING" id="1562698.DESAMIL20_538"/>
<dbReference type="Proteomes" id="UP000194141">
    <property type="component" value="Unassembled WGS sequence"/>
</dbReference>
<keyword evidence="2" id="KW-1185">Reference proteome</keyword>
<accession>A0A1X4XYR5</accession>
<reference evidence="1 2" key="1">
    <citation type="journal article" date="2017" name="Front. Microbiol.">
        <title>Genome Sequence of Desulfurella amilsii Strain TR1 and Comparative Genomics of Desulfurellaceae Family.</title>
        <authorList>
            <person name="Florentino A.P."/>
            <person name="Stams A.J."/>
            <person name="Sanchez-Andrea I."/>
        </authorList>
    </citation>
    <scope>NUCLEOTIDE SEQUENCE [LARGE SCALE GENOMIC DNA]</scope>
    <source>
        <strain evidence="1 2">TR1</strain>
    </source>
</reference>
<sequence>MICPVMEWELIDSDSVGNAYYMDKEGSGTISEGIKNIWLEKKFSKEGLESEIKELLNKKTDALAVIDYETIKNTKSAKMLYRIDYTNKTKVEFILKFISYHDKDGNTLYSEADVEEFKPLPQNIKDKLFDKLLSDFNLE</sequence>
<evidence type="ECO:0000313" key="1">
    <source>
        <dbReference type="EMBL" id="OSS42654.1"/>
    </source>
</evidence>
<dbReference type="EMBL" id="MDSU01000011">
    <property type="protein sequence ID" value="OSS42654.1"/>
    <property type="molecule type" value="Genomic_DNA"/>
</dbReference>
<evidence type="ECO:0000313" key="2">
    <source>
        <dbReference type="Proteomes" id="UP000194141"/>
    </source>
</evidence>
<organism evidence="1 2">
    <name type="scientific">Desulfurella amilsii</name>
    <dbReference type="NCBI Taxonomy" id="1562698"/>
    <lineage>
        <taxon>Bacteria</taxon>
        <taxon>Pseudomonadati</taxon>
        <taxon>Campylobacterota</taxon>
        <taxon>Desulfurellia</taxon>
        <taxon>Desulfurellales</taxon>
        <taxon>Desulfurellaceae</taxon>
        <taxon>Desulfurella</taxon>
    </lineage>
</organism>
<gene>
    <name evidence="1" type="ORF">DESAMIL20_538</name>
</gene>
<proteinExistence type="predicted"/>
<dbReference type="AlphaFoldDB" id="A0A1X4XYR5"/>
<name>A0A1X4XYR5_9BACT</name>
<comment type="caution">
    <text evidence="1">The sequence shown here is derived from an EMBL/GenBank/DDBJ whole genome shotgun (WGS) entry which is preliminary data.</text>
</comment>
<dbReference type="OrthoDB" id="9912355at2"/>